<keyword evidence="5 7" id="KW-1133">Transmembrane helix</keyword>
<dbReference type="GO" id="GO:0005886">
    <property type="term" value="C:plasma membrane"/>
    <property type="evidence" value="ECO:0007669"/>
    <property type="project" value="UniProtKB-SubCell"/>
</dbReference>
<dbReference type="Gene3D" id="1.20.1250.20">
    <property type="entry name" value="MFS general substrate transporter like domains"/>
    <property type="match status" value="1"/>
</dbReference>
<dbReference type="EMBL" id="PVTF01000015">
    <property type="protein sequence ID" value="PRY34887.1"/>
    <property type="molecule type" value="Genomic_DNA"/>
</dbReference>
<comment type="subcellular location">
    <subcellularLocation>
        <location evidence="1">Cell membrane</location>
        <topology evidence="1">Multi-pass membrane protein</topology>
    </subcellularLocation>
</comment>
<feature type="transmembrane region" description="Helical" evidence="7">
    <location>
        <begin position="409"/>
        <end position="430"/>
    </location>
</feature>
<feature type="transmembrane region" description="Helical" evidence="7">
    <location>
        <begin position="24"/>
        <end position="47"/>
    </location>
</feature>
<protein>
    <submittedName>
        <fullName evidence="9">EmrB/QacA subfamily drug resistance transporter</fullName>
    </submittedName>
</protein>
<feature type="transmembrane region" description="Helical" evidence="7">
    <location>
        <begin position="341"/>
        <end position="362"/>
    </location>
</feature>
<feature type="transmembrane region" description="Helical" evidence="7">
    <location>
        <begin position="150"/>
        <end position="172"/>
    </location>
</feature>
<evidence type="ECO:0000313" key="10">
    <source>
        <dbReference type="Proteomes" id="UP000239494"/>
    </source>
</evidence>
<dbReference type="Gene3D" id="1.20.1720.10">
    <property type="entry name" value="Multidrug resistance protein D"/>
    <property type="match status" value="1"/>
</dbReference>
<dbReference type="NCBIfam" id="TIGR00711">
    <property type="entry name" value="efflux_EmrB"/>
    <property type="match status" value="1"/>
</dbReference>
<keyword evidence="4 7" id="KW-0812">Transmembrane</keyword>
<dbReference type="InterPro" id="IPR020846">
    <property type="entry name" value="MFS_dom"/>
</dbReference>
<keyword evidence="3" id="KW-1003">Cell membrane</keyword>
<feature type="transmembrane region" description="Helical" evidence="7">
    <location>
        <begin position="368"/>
        <end position="388"/>
    </location>
</feature>
<keyword evidence="6 7" id="KW-0472">Membrane</keyword>
<dbReference type="GO" id="GO:0022857">
    <property type="term" value="F:transmembrane transporter activity"/>
    <property type="evidence" value="ECO:0007669"/>
    <property type="project" value="InterPro"/>
</dbReference>
<dbReference type="PANTHER" id="PTHR42718:SF46">
    <property type="entry name" value="BLR6921 PROTEIN"/>
    <property type="match status" value="1"/>
</dbReference>
<evidence type="ECO:0000256" key="3">
    <source>
        <dbReference type="ARBA" id="ARBA00022475"/>
    </source>
</evidence>
<dbReference type="RefSeq" id="WP_106194460.1">
    <property type="nucleotide sequence ID" value="NZ_PVTF01000015.1"/>
</dbReference>
<proteinExistence type="predicted"/>
<dbReference type="SUPFAM" id="SSF103473">
    <property type="entry name" value="MFS general substrate transporter"/>
    <property type="match status" value="1"/>
</dbReference>
<evidence type="ECO:0000256" key="7">
    <source>
        <dbReference type="SAM" id="Phobius"/>
    </source>
</evidence>
<feature type="domain" description="Major facilitator superfamily (MFS) profile" evidence="8">
    <location>
        <begin position="25"/>
        <end position="473"/>
    </location>
</feature>
<evidence type="ECO:0000256" key="6">
    <source>
        <dbReference type="ARBA" id="ARBA00023136"/>
    </source>
</evidence>
<evidence type="ECO:0000256" key="2">
    <source>
        <dbReference type="ARBA" id="ARBA00022448"/>
    </source>
</evidence>
<feature type="transmembrane region" description="Helical" evidence="7">
    <location>
        <begin position="178"/>
        <end position="200"/>
    </location>
</feature>
<evidence type="ECO:0000259" key="8">
    <source>
        <dbReference type="PROSITE" id="PS50850"/>
    </source>
</evidence>
<feature type="transmembrane region" description="Helical" evidence="7">
    <location>
        <begin position="450"/>
        <end position="469"/>
    </location>
</feature>
<feature type="transmembrane region" description="Helical" evidence="7">
    <location>
        <begin position="212"/>
        <end position="230"/>
    </location>
</feature>
<dbReference type="PROSITE" id="PS50850">
    <property type="entry name" value="MFS"/>
    <property type="match status" value="1"/>
</dbReference>
<organism evidence="9 10">
    <name type="scientific">Umezawaea tangerina</name>
    <dbReference type="NCBI Taxonomy" id="84725"/>
    <lineage>
        <taxon>Bacteria</taxon>
        <taxon>Bacillati</taxon>
        <taxon>Actinomycetota</taxon>
        <taxon>Actinomycetes</taxon>
        <taxon>Pseudonocardiales</taxon>
        <taxon>Pseudonocardiaceae</taxon>
        <taxon>Umezawaea</taxon>
    </lineage>
</organism>
<dbReference type="InterPro" id="IPR011701">
    <property type="entry name" value="MFS"/>
</dbReference>
<keyword evidence="10" id="KW-1185">Reference proteome</keyword>
<feature type="transmembrane region" description="Helical" evidence="7">
    <location>
        <begin position="116"/>
        <end position="138"/>
    </location>
</feature>
<dbReference type="InterPro" id="IPR036259">
    <property type="entry name" value="MFS_trans_sf"/>
</dbReference>
<sequence>MSMPASQTSTGAGAPPETRKRPGIALAVIIACQLLVVLDATIVNVALPNIQADLGFDAANLSWVLTAYTLAFGGLLLLGGRTGDVLGRRRVFVVGVAVFTAASLLGGFATTPGLLLAARALQGVGAAFAAPSTLALIATNFAEGDDRNKALGIFSTVAGLGMTAGLILSGVLTAAGSWRLVMFINVPIGIAIVVLAPMFVAEPPRHPGRFDVLGALTSTAGMVALVYGFIKAATAGWGATTTIVSFVVAVVLLAVFLVNEARASQPIMPLSLFSVRNRAAAYVNMFLLPATTASMFFFLLQYLQDVQGLNPLKAGIAFIPLAVVLFFSAKRAPKLMPKFGARPVMITGMVLVTAAIAWMSLITPTSGYLVSILGPTILFGAGVGLSFMPLNMTILAGVEPKNAGAASGLLQAMQQVGASLGLAILVTVFNSAFSGDPSDHETFTEGVSRALQVSAIFSGLALLIALFVIRTKKPAAA</sequence>
<evidence type="ECO:0000256" key="1">
    <source>
        <dbReference type="ARBA" id="ARBA00004651"/>
    </source>
</evidence>
<feature type="transmembrane region" description="Helical" evidence="7">
    <location>
        <begin position="312"/>
        <end position="329"/>
    </location>
</feature>
<dbReference type="Pfam" id="PF07690">
    <property type="entry name" value="MFS_1"/>
    <property type="match status" value="1"/>
</dbReference>
<accession>A0A2T0SN94</accession>
<dbReference type="InterPro" id="IPR004638">
    <property type="entry name" value="EmrB-like"/>
</dbReference>
<gene>
    <name evidence="9" type="ORF">CLV43_115164</name>
</gene>
<dbReference type="CDD" id="cd17321">
    <property type="entry name" value="MFS_MMR_MDR_like"/>
    <property type="match status" value="1"/>
</dbReference>
<reference evidence="9 10" key="1">
    <citation type="submission" date="2018-03" db="EMBL/GenBank/DDBJ databases">
        <title>Genomic Encyclopedia of Archaeal and Bacterial Type Strains, Phase II (KMG-II): from individual species to whole genera.</title>
        <authorList>
            <person name="Goeker M."/>
        </authorList>
    </citation>
    <scope>NUCLEOTIDE SEQUENCE [LARGE SCALE GENOMIC DNA]</scope>
    <source>
        <strain evidence="9 10">DSM 44720</strain>
    </source>
</reference>
<keyword evidence="2" id="KW-0813">Transport</keyword>
<name>A0A2T0SN94_9PSEU</name>
<feature type="transmembrane region" description="Helical" evidence="7">
    <location>
        <begin position="279"/>
        <end position="300"/>
    </location>
</feature>
<dbReference type="OrthoDB" id="4325372at2"/>
<feature type="transmembrane region" description="Helical" evidence="7">
    <location>
        <begin position="236"/>
        <end position="258"/>
    </location>
</feature>
<feature type="transmembrane region" description="Helical" evidence="7">
    <location>
        <begin position="59"/>
        <end position="79"/>
    </location>
</feature>
<evidence type="ECO:0000256" key="5">
    <source>
        <dbReference type="ARBA" id="ARBA00022989"/>
    </source>
</evidence>
<dbReference type="PANTHER" id="PTHR42718">
    <property type="entry name" value="MAJOR FACILITATOR SUPERFAMILY MULTIDRUG TRANSPORTER MFSC"/>
    <property type="match status" value="1"/>
</dbReference>
<evidence type="ECO:0000313" key="9">
    <source>
        <dbReference type="EMBL" id="PRY34887.1"/>
    </source>
</evidence>
<comment type="caution">
    <text evidence="9">The sequence shown here is derived from an EMBL/GenBank/DDBJ whole genome shotgun (WGS) entry which is preliminary data.</text>
</comment>
<evidence type="ECO:0000256" key="4">
    <source>
        <dbReference type="ARBA" id="ARBA00022692"/>
    </source>
</evidence>
<dbReference type="Proteomes" id="UP000239494">
    <property type="component" value="Unassembled WGS sequence"/>
</dbReference>
<dbReference type="AlphaFoldDB" id="A0A2T0SN94"/>
<feature type="transmembrane region" description="Helical" evidence="7">
    <location>
        <begin position="91"/>
        <end position="110"/>
    </location>
</feature>